<dbReference type="NCBIfam" id="NF041259">
    <property type="entry name" value="mono_DmmA_fam"/>
    <property type="match status" value="1"/>
</dbReference>
<reference evidence="4" key="1">
    <citation type="submission" date="2023-07" db="EMBL/GenBank/DDBJ databases">
        <title>Description of three actinobacteria isolated from air of manufacturing shop in a pharmaceutical factory.</title>
        <authorList>
            <person name="Zhang D.-F."/>
        </authorList>
    </citation>
    <scope>NUCLEOTIDE SEQUENCE [LARGE SCALE GENOMIC DNA]</scope>
    <source>
        <strain evidence="4">CCTCC AB 207010</strain>
    </source>
</reference>
<evidence type="ECO:0000313" key="4">
    <source>
        <dbReference type="Proteomes" id="UP001260872"/>
    </source>
</evidence>
<dbReference type="Proteomes" id="UP001260872">
    <property type="component" value="Unassembled WGS sequence"/>
</dbReference>
<keyword evidence="4" id="KW-1185">Reference proteome</keyword>
<organism evidence="3 4">
    <name type="scientific">Nesterenkonia flava</name>
    <dbReference type="NCBI Taxonomy" id="469799"/>
    <lineage>
        <taxon>Bacteria</taxon>
        <taxon>Bacillati</taxon>
        <taxon>Actinomycetota</taxon>
        <taxon>Actinomycetes</taxon>
        <taxon>Micrococcales</taxon>
        <taxon>Micrococcaceae</taxon>
        <taxon>Nesterenkonia</taxon>
    </lineage>
</organism>
<feature type="domain" description="Dimethylamine monooxygenase subunit DmmA-like C-terminal" evidence="2">
    <location>
        <begin position="119"/>
        <end position="161"/>
    </location>
</feature>
<feature type="region of interest" description="Disordered" evidence="1">
    <location>
        <begin position="170"/>
        <end position="193"/>
    </location>
</feature>
<name>A0ABU1FUC2_9MICC</name>
<evidence type="ECO:0000256" key="1">
    <source>
        <dbReference type="SAM" id="MobiDB-lite"/>
    </source>
</evidence>
<sequence length="193" mass="20935">MAHTSVPSWALRPQRQPAGPEAARAWVLTFDRESAPETWIRELTSADVPHDVLRLSDASAEEITDSVTRLTAEATVGGRLLLHGPVAEVLTARAAALDLGFLDGEILVWTTAVETIPLFCVHCQHQFLVQARIDDVVPCGACGTELVIYYHLSRRQGSFMGFKHNAEAWPPHKPADSTPGGHPRARMTAGVAA</sequence>
<keyword evidence="3" id="KW-0560">Oxidoreductase</keyword>
<evidence type="ECO:0000313" key="3">
    <source>
        <dbReference type="EMBL" id="MDR5712270.1"/>
    </source>
</evidence>
<keyword evidence="3" id="KW-0503">Monooxygenase</keyword>
<gene>
    <name evidence="3" type="ORF">RH857_09025</name>
</gene>
<dbReference type="Pfam" id="PF22289">
    <property type="entry name" value="DmmA-like_C"/>
    <property type="match status" value="1"/>
</dbReference>
<dbReference type="GO" id="GO:0004497">
    <property type="term" value="F:monooxygenase activity"/>
    <property type="evidence" value="ECO:0007669"/>
    <property type="project" value="UniProtKB-KW"/>
</dbReference>
<comment type="caution">
    <text evidence="3">The sequence shown here is derived from an EMBL/GenBank/DDBJ whole genome shotgun (WGS) entry which is preliminary data.</text>
</comment>
<proteinExistence type="predicted"/>
<dbReference type="InterPro" id="IPR048037">
    <property type="entry name" value="DmmA-like_C"/>
</dbReference>
<dbReference type="RefSeq" id="WP_310537651.1">
    <property type="nucleotide sequence ID" value="NZ_BAAAOC010000086.1"/>
</dbReference>
<dbReference type="EMBL" id="JAVKGT010000021">
    <property type="protein sequence ID" value="MDR5712270.1"/>
    <property type="molecule type" value="Genomic_DNA"/>
</dbReference>
<protein>
    <submittedName>
        <fullName evidence="3">Dimethylamine monooxygenase subunit DmmA family protein</fullName>
    </submittedName>
</protein>
<accession>A0ABU1FUC2</accession>
<evidence type="ECO:0000259" key="2">
    <source>
        <dbReference type="Pfam" id="PF22289"/>
    </source>
</evidence>